<evidence type="ECO:0000256" key="2">
    <source>
        <dbReference type="ARBA" id="ARBA00009425"/>
    </source>
</evidence>
<keyword evidence="4 7" id="KW-0812">Transmembrane</keyword>
<reference evidence="10 11" key="1">
    <citation type="submission" date="2020-02" db="EMBL/GenBank/DDBJ databases">
        <authorList>
            <person name="Zhang X.-Y."/>
        </authorList>
    </citation>
    <scope>NUCLEOTIDE SEQUENCE [LARGE SCALE GENOMIC DNA]</scope>
    <source>
        <strain evidence="10 11">C33</strain>
    </source>
</reference>
<dbReference type="InterPro" id="IPR050622">
    <property type="entry name" value="CPA3_antiporter_subunitB"/>
</dbReference>
<name>A0A845URH9_9GAMM</name>
<dbReference type="InterPro" id="IPR046806">
    <property type="entry name" value="MrpA_C/MbhE"/>
</dbReference>
<dbReference type="Pfam" id="PF20501">
    <property type="entry name" value="MbhE"/>
    <property type="match status" value="1"/>
</dbReference>
<sequence>MRSALALVLVVVLAALMMAGVSQLPPPGEADQAVHRHVAANYLADGVEEGGTGNRVTAVLLDYRALDTYGEVVVIFAALIAVLLVRSAGGPRTQPPPRRVPVSPVVDQVIRLMTPFIALFALFMIIEGHVLPGGGFQGGVVLGALMILLSLALGPDRLRGALHTGALFWLRAVAPLAFTVSALAGLGLVGWWFALPEPGWMREFALVLLELAIGFGGAAALTGFFLSLEEDIHR</sequence>
<evidence type="ECO:0000259" key="8">
    <source>
        <dbReference type="Pfam" id="PF04039"/>
    </source>
</evidence>
<dbReference type="PANTHER" id="PTHR33932:SF4">
    <property type="entry name" value="NA(+)_H(+) ANTIPORTER SUBUNIT B"/>
    <property type="match status" value="1"/>
</dbReference>
<dbReference type="Pfam" id="PF04039">
    <property type="entry name" value="MnhB"/>
    <property type="match status" value="1"/>
</dbReference>
<gene>
    <name evidence="10" type="ORF">G3I74_00315</name>
</gene>
<keyword evidence="11" id="KW-1185">Reference proteome</keyword>
<protein>
    <submittedName>
        <fullName evidence="10">Sodium:proton antiporter</fullName>
    </submittedName>
</protein>
<evidence type="ECO:0000256" key="5">
    <source>
        <dbReference type="ARBA" id="ARBA00022989"/>
    </source>
</evidence>
<keyword evidence="5 7" id="KW-1133">Transmembrane helix</keyword>
<evidence type="ECO:0000256" key="6">
    <source>
        <dbReference type="ARBA" id="ARBA00023136"/>
    </source>
</evidence>
<evidence type="ECO:0000256" key="7">
    <source>
        <dbReference type="SAM" id="Phobius"/>
    </source>
</evidence>
<evidence type="ECO:0000256" key="3">
    <source>
        <dbReference type="ARBA" id="ARBA00022475"/>
    </source>
</evidence>
<dbReference type="GO" id="GO:0005886">
    <property type="term" value="C:plasma membrane"/>
    <property type="evidence" value="ECO:0007669"/>
    <property type="project" value="UniProtKB-SubCell"/>
</dbReference>
<comment type="caution">
    <text evidence="10">The sequence shown here is derived from an EMBL/GenBank/DDBJ whole genome shotgun (WGS) entry which is preliminary data.</text>
</comment>
<evidence type="ECO:0000313" key="10">
    <source>
        <dbReference type="EMBL" id="NDY94177.1"/>
    </source>
</evidence>
<comment type="similarity">
    <text evidence="2">Belongs to the CPA3 antiporters (TC 2.A.63) subunit B family.</text>
</comment>
<evidence type="ECO:0000256" key="4">
    <source>
        <dbReference type="ARBA" id="ARBA00022692"/>
    </source>
</evidence>
<feature type="transmembrane region" description="Helical" evidence="7">
    <location>
        <begin position="205"/>
        <end position="228"/>
    </location>
</feature>
<comment type="subcellular location">
    <subcellularLocation>
        <location evidence="1">Cell membrane</location>
        <topology evidence="1">Multi-pass membrane protein</topology>
    </subcellularLocation>
</comment>
<dbReference type="EMBL" id="JAAGSC010000023">
    <property type="protein sequence ID" value="NDY94177.1"/>
    <property type="molecule type" value="Genomic_DNA"/>
</dbReference>
<organism evidence="10 11">
    <name type="scientific">Wenzhouxiangella limi</name>
    <dbReference type="NCBI Taxonomy" id="2707351"/>
    <lineage>
        <taxon>Bacteria</taxon>
        <taxon>Pseudomonadati</taxon>
        <taxon>Pseudomonadota</taxon>
        <taxon>Gammaproteobacteria</taxon>
        <taxon>Chromatiales</taxon>
        <taxon>Wenzhouxiangellaceae</taxon>
        <taxon>Wenzhouxiangella</taxon>
    </lineage>
</organism>
<evidence type="ECO:0000259" key="9">
    <source>
        <dbReference type="Pfam" id="PF20501"/>
    </source>
</evidence>
<dbReference type="Proteomes" id="UP000484885">
    <property type="component" value="Unassembled WGS sequence"/>
</dbReference>
<feature type="transmembrane region" description="Helical" evidence="7">
    <location>
        <begin position="166"/>
        <end position="193"/>
    </location>
</feature>
<keyword evidence="3" id="KW-1003">Cell membrane</keyword>
<dbReference type="InterPro" id="IPR007182">
    <property type="entry name" value="MnhB"/>
</dbReference>
<feature type="transmembrane region" description="Helical" evidence="7">
    <location>
        <begin position="136"/>
        <end position="154"/>
    </location>
</feature>
<accession>A0A845URH9</accession>
<dbReference type="AlphaFoldDB" id="A0A845URH9"/>
<feature type="domain" description="Na+/H+ antiporter MnhB subunit-related protein" evidence="8">
    <location>
        <begin position="106"/>
        <end position="188"/>
    </location>
</feature>
<feature type="transmembrane region" description="Helical" evidence="7">
    <location>
        <begin position="109"/>
        <end position="130"/>
    </location>
</feature>
<dbReference type="RefSeq" id="WP_164208822.1">
    <property type="nucleotide sequence ID" value="NZ_JAAGSC010000023.1"/>
</dbReference>
<keyword evidence="6 7" id="KW-0472">Membrane</keyword>
<evidence type="ECO:0000256" key="1">
    <source>
        <dbReference type="ARBA" id="ARBA00004651"/>
    </source>
</evidence>
<feature type="domain" description="MrpA C-terminal/MbhE" evidence="9">
    <location>
        <begin position="32"/>
        <end position="83"/>
    </location>
</feature>
<dbReference type="PANTHER" id="PTHR33932">
    <property type="entry name" value="NA(+)/H(+) ANTIPORTER SUBUNIT B"/>
    <property type="match status" value="1"/>
</dbReference>
<proteinExistence type="inferred from homology"/>
<evidence type="ECO:0000313" key="11">
    <source>
        <dbReference type="Proteomes" id="UP000484885"/>
    </source>
</evidence>
<feature type="transmembrane region" description="Helical" evidence="7">
    <location>
        <begin position="69"/>
        <end position="88"/>
    </location>
</feature>